<accession>A0A482J013</accession>
<dbReference type="PANTHER" id="PTHR39540">
    <property type="match status" value="1"/>
</dbReference>
<dbReference type="Pfam" id="PF12561">
    <property type="entry name" value="TagA"/>
    <property type="match status" value="1"/>
</dbReference>
<dbReference type="InterPro" id="IPR051256">
    <property type="entry name" value="Dictomallein"/>
</dbReference>
<dbReference type="PANTHER" id="PTHR39540:SF1">
    <property type="entry name" value="DICTOMALLEIN-1-RELATED"/>
    <property type="match status" value="1"/>
</dbReference>
<dbReference type="Proteomes" id="UP000253772">
    <property type="component" value="Chromosome c2"/>
</dbReference>
<protein>
    <recommendedName>
        <fullName evidence="1">ToxR activated gene A lipoprotein domain-containing protein</fullName>
    </recommendedName>
</protein>
<dbReference type="OrthoDB" id="8971134at2"/>
<proteinExistence type="predicted"/>
<gene>
    <name evidence="2" type="ORF">DDF84_019475</name>
</gene>
<name>A0A482J013_9BURK</name>
<dbReference type="RefSeq" id="WP_017512349.1">
    <property type="nucleotide sequence ID" value="NZ_CP037901.1"/>
</dbReference>
<dbReference type="InterPro" id="IPR022218">
    <property type="entry name" value="TagA_dom"/>
</dbReference>
<reference evidence="2 3" key="1">
    <citation type="submission" date="2019-03" db="EMBL/GenBank/DDBJ databases">
        <title>Comparative insights into the high quality Complete genome sequence of highly metal resistant Cupriavidus metallidurans strain BS1 isolated from a gold-copper mine.</title>
        <authorList>
            <person name="Mazhar H.S."/>
            <person name="Rensing C."/>
        </authorList>
    </citation>
    <scope>NUCLEOTIDE SEQUENCE [LARGE SCALE GENOMIC DNA]</scope>
    <source>
        <strain evidence="2 3">BS1</strain>
    </source>
</reference>
<organism evidence="2 3">
    <name type="scientific">Cupriavidus metallidurans</name>
    <dbReference type="NCBI Taxonomy" id="119219"/>
    <lineage>
        <taxon>Bacteria</taxon>
        <taxon>Pseudomonadati</taxon>
        <taxon>Pseudomonadota</taxon>
        <taxon>Betaproteobacteria</taxon>
        <taxon>Burkholderiales</taxon>
        <taxon>Burkholderiaceae</taxon>
        <taxon>Cupriavidus</taxon>
    </lineage>
</organism>
<evidence type="ECO:0000259" key="1">
    <source>
        <dbReference type="Pfam" id="PF12561"/>
    </source>
</evidence>
<dbReference type="EMBL" id="CP037901">
    <property type="protein sequence ID" value="QBP14071.1"/>
    <property type="molecule type" value="Genomic_DNA"/>
</dbReference>
<evidence type="ECO:0000313" key="2">
    <source>
        <dbReference type="EMBL" id="QBP14071.1"/>
    </source>
</evidence>
<sequence>MAGALEYGQTSVVGQNETRIAPRLVEGRSTLLLFTPTKPISNDQEVFVEATLNGVSMGRLFLKKPAGLNGYAEDRLTQDTLPRYSTQAWSTQMPTGWMKADVQLTVGYDELRHDEKQIYAYRVTNGLPPLAGPSEFTYTRTKVLFWEDANSNADTLDSDRLADEIYARMPISRISVVDYLPARWNSVIMMAPPRRFDSLRQIPVSGVSPTGNTAWAANIMVEKANTGRGFPVTDLFHNTVQASPLAYGAVLSQGRYKDLDGNLQNVFGFNPAIAGSTQIRWNNECSGAMNSALGRVVGLGPIRQGFSDEDPEDLIWSASHPQPFDTARGVFRTWYAATDGFTMPSSDKPPRGRFDPQLQHKKMPDYIEPADSQSCFSPYTNYNTRAIQQRLDSTPTLRTVAGNPGFYRWDNTTRTYAPVTPDWPGAGYQLKPDRMGVPVVTVIGSLSSSENQSASILFPPMFATSGNTFVMEEAGTNSKNYRGARYAARVRYVDGSHRVFVIPTTPPTPDRVFFFSFNLPIADKPVEVSLYRLQLPYAANDFRELTSADTLLSTQAITMPTSMPAVVTRGGDSRQEARTAMVSKLCTTQTCETESIDIAWHPDDASQLYFVAGRPSFGLTTPVGNPKDAPMRLEVLMNGPDGNQRVVVFRASRAVNTTSNGYRLSPANYWTQPELLKDNLQHLYIWVHANDNTALPAGRYTMKDAVKLLDVHAVNGAGDTIVDRVKLNAAFEKL</sequence>
<feature type="domain" description="ToxR activated gene A lipoprotein" evidence="1">
    <location>
        <begin position="431"/>
        <end position="531"/>
    </location>
</feature>
<evidence type="ECO:0000313" key="3">
    <source>
        <dbReference type="Proteomes" id="UP000253772"/>
    </source>
</evidence>
<dbReference type="AlphaFoldDB" id="A0A482J013"/>
<dbReference type="Pfam" id="PF10462">
    <property type="entry name" value="Peptidase_M66"/>
    <property type="match status" value="1"/>
</dbReference>